<dbReference type="Proteomes" id="UP000076038">
    <property type="component" value="Plasmid unnamed1"/>
</dbReference>
<name>A0A143QU73_RHOFA</name>
<organism evidence="2 3">
    <name type="scientific">Rhodococcoides fascians</name>
    <name type="common">Rhodococcus fascians</name>
    <dbReference type="NCBI Taxonomy" id="1828"/>
    <lineage>
        <taxon>Bacteria</taxon>
        <taxon>Bacillati</taxon>
        <taxon>Actinomycetota</taxon>
        <taxon>Actinomycetes</taxon>
        <taxon>Mycobacteriales</taxon>
        <taxon>Nocardiaceae</taxon>
        <taxon>Rhodococcoides</taxon>
    </lineage>
</organism>
<protein>
    <submittedName>
        <fullName evidence="2">Uncharacterized protein</fullName>
    </submittedName>
</protein>
<dbReference type="AlphaFoldDB" id="A0A143QU73"/>
<gene>
    <name evidence="2" type="ORF">A3Q41_04972</name>
</gene>
<dbReference type="EMBL" id="CP015221">
    <property type="protein sequence ID" value="AMY26227.1"/>
    <property type="molecule type" value="Genomic_DNA"/>
</dbReference>
<dbReference type="KEGG" id="rhs:A3Q41_04972"/>
<evidence type="ECO:0000313" key="2">
    <source>
        <dbReference type="EMBL" id="AMY26227.1"/>
    </source>
</evidence>
<feature type="region of interest" description="Disordered" evidence="1">
    <location>
        <begin position="1"/>
        <end position="76"/>
    </location>
</feature>
<accession>A0A143QU73</accession>
<dbReference type="PATRIC" id="fig|1653479.3.peg.5040"/>
<evidence type="ECO:0000313" key="3">
    <source>
        <dbReference type="Proteomes" id="UP000076038"/>
    </source>
</evidence>
<reference evidence="3" key="2">
    <citation type="submission" date="2016-04" db="EMBL/GenBank/DDBJ databases">
        <title>Complete Genome and Plasmid Sequences for Rhodococcus fascians D188 and Draft Sequences for Rhodococcus spp. Isolates PBTS 1 and PBTS 2.</title>
        <authorList>
            <person name="Stamer R."/>
            <person name="Vereecke D."/>
            <person name="Zhang Y."/>
            <person name="Schilkey F."/>
            <person name="Devitt N."/>
            <person name="Randall J."/>
        </authorList>
    </citation>
    <scope>NUCLEOTIDE SEQUENCE [LARGE SCALE GENOMIC DNA]</scope>
    <source>
        <strain evidence="3">PBTS2</strain>
        <plasmid evidence="3">unnamed1</plasmid>
    </source>
</reference>
<keyword evidence="3" id="KW-1185">Reference proteome</keyword>
<keyword evidence="2" id="KW-0614">Plasmid</keyword>
<geneLocation type="plasmid" evidence="2 3">
    <name>unnamed1</name>
</geneLocation>
<proteinExistence type="predicted"/>
<feature type="compositionally biased region" description="Basic and acidic residues" evidence="1">
    <location>
        <begin position="40"/>
        <end position="57"/>
    </location>
</feature>
<evidence type="ECO:0000256" key="1">
    <source>
        <dbReference type="SAM" id="MobiDB-lite"/>
    </source>
</evidence>
<reference evidence="2 3" key="1">
    <citation type="journal article" date="2016" name="Genome Announc.">
        <title>Complete Genome and Plasmid Sequences for Rhodococcus fascians D188 and Draft Sequences for Rhodococcus Isolates PBTS 1 and PBTS 2.</title>
        <authorList>
            <person name="Stamler R.A."/>
            <person name="Vereecke D."/>
            <person name="Zhang Y."/>
            <person name="Schilkey F."/>
            <person name="Devitt N."/>
            <person name="Randall J.J."/>
        </authorList>
    </citation>
    <scope>NUCLEOTIDE SEQUENCE [LARGE SCALE GENOMIC DNA]</scope>
    <source>
        <strain evidence="2 3">PBTS2</strain>
        <plasmid evidence="2">unnamed1</plasmid>
    </source>
</reference>
<sequence>MVGPESFQPEASVKSFRSPLGPGAQRTPAVARRSPPVKIGRPEGENKNFFHRTERSGVRFGGRPQGGPVLREPLSPSWATDKARTLCRVRALSVCG</sequence>